<evidence type="ECO:0000256" key="3">
    <source>
        <dbReference type="ARBA" id="ARBA00022827"/>
    </source>
</evidence>
<dbReference type="Pfam" id="PF01266">
    <property type="entry name" value="DAO"/>
    <property type="match status" value="1"/>
</dbReference>
<dbReference type="Proteomes" id="UP001067235">
    <property type="component" value="Unassembled WGS sequence"/>
</dbReference>
<sequence>MSIHRVDVAIVGAGLMGSCAAWQLASRGLSVAVLEAYEVGHDHGSSHGRSRSFRRAYADPLYAAMTGLALEQWRRLQDESGTHLLTGTGGIDHGPDYDAETLSSLMTAHGVTNELLSARQAEIRWPGMRFTTDAIFHACAGVFDPESTIVAATSLAAAAGAEIMPMTRVVDANVAPSGEVALHSSGGDQIIADFAVLTTGAWLPDFSSAVAEFAGNSEPVLPPLTIRQQQTFHFALRPGEDSLPTFVHKNGRQMYGMPSGSDVPVPAMKVGCFHDGDVTTTEVRDQRITDEQRQSVVDYVSEWMPALDPTPLAESSGLITMTPDGDFILDRSGPLVVAATCSGHGAKFAPLIGSMIADLVTGAAQPTPRFQMDRGAWAH</sequence>
<keyword evidence="4" id="KW-0560">Oxidoreductase</keyword>
<dbReference type="PANTHER" id="PTHR10961">
    <property type="entry name" value="PEROXISOMAL SARCOSINE OXIDASE"/>
    <property type="match status" value="1"/>
</dbReference>
<dbReference type="RefSeq" id="WP_301569453.1">
    <property type="nucleotide sequence ID" value="NZ_JAPWIE010000001.1"/>
</dbReference>
<keyword evidence="3" id="KW-0274">FAD</keyword>
<evidence type="ECO:0000256" key="4">
    <source>
        <dbReference type="ARBA" id="ARBA00023002"/>
    </source>
</evidence>
<dbReference type="Gene3D" id="3.30.9.10">
    <property type="entry name" value="D-Amino Acid Oxidase, subunit A, domain 2"/>
    <property type="match status" value="1"/>
</dbReference>
<dbReference type="EMBL" id="JAPWIE010000001">
    <property type="protein sequence ID" value="MCZ4548964.1"/>
    <property type="molecule type" value="Genomic_DNA"/>
</dbReference>
<dbReference type="InterPro" id="IPR036188">
    <property type="entry name" value="FAD/NAD-bd_sf"/>
</dbReference>
<evidence type="ECO:0000256" key="1">
    <source>
        <dbReference type="ARBA" id="ARBA00001974"/>
    </source>
</evidence>
<dbReference type="InterPro" id="IPR045170">
    <property type="entry name" value="MTOX"/>
</dbReference>
<dbReference type="InterPro" id="IPR006076">
    <property type="entry name" value="FAD-dep_OxRdtase"/>
</dbReference>
<evidence type="ECO:0000313" key="7">
    <source>
        <dbReference type="Proteomes" id="UP001067235"/>
    </source>
</evidence>
<gene>
    <name evidence="6" type="ORF">O4213_03160</name>
</gene>
<protein>
    <submittedName>
        <fullName evidence="6">FAD-dependent oxidoreductase</fullName>
    </submittedName>
</protein>
<comment type="caution">
    <text evidence="6">The sequence shown here is derived from an EMBL/GenBank/DDBJ whole genome shotgun (WGS) entry which is preliminary data.</text>
</comment>
<reference evidence="6" key="1">
    <citation type="submission" date="2022-12" db="EMBL/GenBank/DDBJ databases">
        <authorList>
            <person name="Krivoruchko A.V."/>
            <person name="Elkin A."/>
        </authorList>
    </citation>
    <scope>NUCLEOTIDE SEQUENCE</scope>
    <source>
        <strain evidence="6">IEGM 1388</strain>
    </source>
</reference>
<evidence type="ECO:0000256" key="2">
    <source>
        <dbReference type="ARBA" id="ARBA00022630"/>
    </source>
</evidence>
<feature type="domain" description="FAD dependent oxidoreductase" evidence="5">
    <location>
        <begin position="7"/>
        <end position="359"/>
    </location>
</feature>
<proteinExistence type="predicted"/>
<dbReference type="PANTHER" id="PTHR10961:SF7">
    <property type="entry name" value="FAD DEPENDENT OXIDOREDUCTASE DOMAIN-CONTAINING PROTEIN"/>
    <property type="match status" value="1"/>
</dbReference>
<dbReference type="SUPFAM" id="SSF54373">
    <property type="entry name" value="FAD-linked reductases, C-terminal domain"/>
    <property type="match status" value="1"/>
</dbReference>
<dbReference type="SUPFAM" id="SSF51905">
    <property type="entry name" value="FAD/NAD(P)-binding domain"/>
    <property type="match status" value="1"/>
</dbReference>
<name>A0ABT4MQ33_GORRU</name>
<dbReference type="Gene3D" id="3.50.50.60">
    <property type="entry name" value="FAD/NAD(P)-binding domain"/>
    <property type="match status" value="1"/>
</dbReference>
<evidence type="ECO:0000313" key="6">
    <source>
        <dbReference type="EMBL" id="MCZ4548964.1"/>
    </source>
</evidence>
<keyword evidence="2" id="KW-0285">Flavoprotein</keyword>
<dbReference type="PROSITE" id="PS51257">
    <property type="entry name" value="PROKAR_LIPOPROTEIN"/>
    <property type="match status" value="1"/>
</dbReference>
<keyword evidence="7" id="KW-1185">Reference proteome</keyword>
<comment type="cofactor">
    <cofactor evidence="1">
        <name>FAD</name>
        <dbReference type="ChEBI" id="CHEBI:57692"/>
    </cofactor>
</comment>
<organism evidence="6 7">
    <name type="scientific">Gordonia rubripertincta</name>
    <name type="common">Rhodococcus corallinus</name>
    <dbReference type="NCBI Taxonomy" id="36822"/>
    <lineage>
        <taxon>Bacteria</taxon>
        <taxon>Bacillati</taxon>
        <taxon>Actinomycetota</taxon>
        <taxon>Actinomycetes</taxon>
        <taxon>Mycobacteriales</taxon>
        <taxon>Gordoniaceae</taxon>
        <taxon>Gordonia</taxon>
    </lineage>
</organism>
<accession>A0ABT4MQ33</accession>
<evidence type="ECO:0000259" key="5">
    <source>
        <dbReference type="Pfam" id="PF01266"/>
    </source>
</evidence>